<dbReference type="GeneID" id="184352"/>
<dbReference type="EMBL" id="BX284605">
    <property type="protein sequence ID" value="CAB04097.2"/>
    <property type="molecule type" value="Genomic_DNA"/>
</dbReference>
<evidence type="ECO:0000313" key="6">
    <source>
        <dbReference type="WormBase" id="F11D11.5"/>
    </source>
</evidence>
<protein>
    <submittedName>
        <fullName evidence="4">CW domain-containing protein</fullName>
    </submittedName>
</protein>
<feature type="domain" description="C-type lectin" evidence="2">
    <location>
        <begin position="132"/>
        <end position="272"/>
    </location>
</feature>
<evidence type="ECO:0000259" key="3">
    <source>
        <dbReference type="SMART" id="SM00605"/>
    </source>
</evidence>
<dbReference type="SMART" id="SM00034">
    <property type="entry name" value="CLECT"/>
    <property type="match status" value="1"/>
</dbReference>
<dbReference type="UCSC" id="F11D11.5">
    <property type="organism name" value="c. elegans"/>
</dbReference>
<dbReference type="Proteomes" id="UP000001940">
    <property type="component" value="Chromosome V"/>
</dbReference>
<dbReference type="InterPro" id="IPR001304">
    <property type="entry name" value="C-type_lectin-like"/>
</dbReference>
<accession>O62154</accession>
<dbReference type="PANTHER" id="PTHR47629:SF13">
    <property type="entry name" value="CW DOMAIN-CONTAINING PROTEIN-RELATED"/>
    <property type="match status" value="1"/>
</dbReference>
<feature type="chain" id="PRO_5004159284" evidence="1">
    <location>
        <begin position="21"/>
        <end position="276"/>
    </location>
</feature>
<dbReference type="WormBase" id="F11D11.5">
    <property type="protein sequence ID" value="CE43198"/>
    <property type="gene ID" value="WBGene00008700"/>
    <property type="gene designation" value="clec-254"/>
</dbReference>
<dbReference type="CTD" id="184352"/>
<dbReference type="Gene3D" id="3.10.100.10">
    <property type="entry name" value="Mannose-Binding Protein A, subunit A"/>
    <property type="match status" value="1"/>
</dbReference>
<feature type="domain" description="PAN-3" evidence="3">
    <location>
        <begin position="5"/>
        <end position="129"/>
    </location>
</feature>
<keyword evidence="5" id="KW-1185">Reference proteome</keyword>
<dbReference type="InParanoid" id="O62154"/>
<dbReference type="HOGENOM" id="CLU_078891_0_0_1"/>
<dbReference type="PhylomeDB" id="O62154"/>
<dbReference type="KEGG" id="cel:CELE_F11D11.5"/>
<dbReference type="RefSeq" id="NP_507661.2">
    <property type="nucleotide sequence ID" value="NM_075260.2"/>
</dbReference>
<dbReference type="InterPro" id="IPR006583">
    <property type="entry name" value="PAN-3_domain"/>
</dbReference>
<evidence type="ECO:0000259" key="2">
    <source>
        <dbReference type="SMART" id="SM00034"/>
    </source>
</evidence>
<evidence type="ECO:0000313" key="5">
    <source>
        <dbReference type="Proteomes" id="UP000001940"/>
    </source>
</evidence>
<dbReference type="InterPro" id="IPR016186">
    <property type="entry name" value="C-type_lectin-like/link_sf"/>
</dbReference>
<feature type="signal peptide" evidence="1">
    <location>
        <begin position="1"/>
        <end position="20"/>
    </location>
</feature>
<dbReference type="AlphaFoldDB" id="O62154"/>
<dbReference type="AGR" id="WB:WBGene00008700"/>
<sequence>MIFLSSFFYFSVFLLPFTSCDVKMIKIFGKVTETTEPQAFNTVKDCIDECFEDSDCLLAFFNSVCSHYYVSDQSITVVETDRSEGSYVAFKTELPDATCPASYKEIKFSVTSTNGEIYSWKKTDNGWIYKNCNDGWTRYPKSDGTILCVKIKLEKVTQQVAKERCIEESAVLARVETSEECEWKHGFVENRSAKLVETVVLNSMGTDTDIFWINGRATGDINLDDCINQYDHYSQFISYETSAGNCVALFDSMYPFSLSDLPCDWEIGYMCEYVLQ</sequence>
<dbReference type="SUPFAM" id="SSF56436">
    <property type="entry name" value="C-type lectin-like"/>
    <property type="match status" value="1"/>
</dbReference>
<dbReference type="Bgee" id="WBGene00008700">
    <property type="expression patterns" value="Expressed in embryo and 1 other cell type or tissue"/>
</dbReference>
<proteinExistence type="predicted"/>
<dbReference type="SMR" id="O62154"/>
<dbReference type="CDD" id="cd00037">
    <property type="entry name" value="CLECT"/>
    <property type="match status" value="1"/>
</dbReference>
<dbReference type="PaxDb" id="6239-F11D11.5"/>
<dbReference type="InterPro" id="IPR016187">
    <property type="entry name" value="CTDL_fold"/>
</dbReference>
<dbReference type="SMART" id="SM00605">
    <property type="entry name" value="CW"/>
    <property type="match status" value="1"/>
</dbReference>
<evidence type="ECO:0000256" key="1">
    <source>
        <dbReference type="SAM" id="SignalP"/>
    </source>
</evidence>
<reference evidence="4 5" key="1">
    <citation type="journal article" date="1998" name="Science">
        <title>Genome sequence of the nematode C. elegans: a platform for investigating biology.</title>
        <authorList>
            <consortium name="The C. elegans sequencing consortium"/>
            <person name="Sulson J.E."/>
            <person name="Waterston R."/>
        </authorList>
    </citation>
    <scope>NUCLEOTIDE SEQUENCE [LARGE SCALE GENOMIC DNA]</scope>
    <source>
        <strain evidence="4 5">Bristol N2</strain>
    </source>
</reference>
<evidence type="ECO:0000313" key="4">
    <source>
        <dbReference type="EMBL" id="CAB04097.2"/>
    </source>
</evidence>
<dbReference type="OMA" id="TSEECEW"/>
<dbReference type="eggNOG" id="KOG4297">
    <property type="taxonomic scope" value="Eukaryota"/>
</dbReference>
<dbReference type="PANTHER" id="PTHR47629">
    <property type="entry name" value="C-TYPE LECTIN-RELATED"/>
    <property type="match status" value="1"/>
</dbReference>
<dbReference type="Pfam" id="PF08277">
    <property type="entry name" value="PAN_3"/>
    <property type="match status" value="1"/>
</dbReference>
<name>O62154_CAEEL</name>
<organism evidence="4 5">
    <name type="scientific">Caenorhabditis elegans</name>
    <dbReference type="NCBI Taxonomy" id="6239"/>
    <lineage>
        <taxon>Eukaryota</taxon>
        <taxon>Metazoa</taxon>
        <taxon>Ecdysozoa</taxon>
        <taxon>Nematoda</taxon>
        <taxon>Chromadorea</taxon>
        <taxon>Rhabditida</taxon>
        <taxon>Rhabditina</taxon>
        <taxon>Rhabditomorpha</taxon>
        <taxon>Rhabditoidea</taxon>
        <taxon>Rhabditidae</taxon>
        <taxon>Peloderinae</taxon>
        <taxon>Caenorhabditis</taxon>
    </lineage>
</organism>
<gene>
    <name evidence="4 6" type="primary">clec-254</name>
    <name evidence="4" type="ORF">CELE_F11D11.5</name>
    <name evidence="6" type="ORF">F11D11.5</name>
</gene>
<keyword evidence="1" id="KW-0732">Signal</keyword>